<feature type="domain" description="C2H2-type" evidence="15">
    <location>
        <begin position="925"/>
        <end position="952"/>
    </location>
</feature>
<feature type="domain" description="C2H2-type" evidence="15">
    <location>
        <begin position="1120"/>
        <end position="1147"/>
    </location>
</feature>
<evidence type="ECO:0000259" key="16">
    <source>
        <dbReference type="PROSITE" id="PS51915"/>
    </source>
</evidence>
<dbReference type="FunFam" id="3.30.160.60:FF:000100">
    <property type="entry name" value="Zinc finger 45-like"/>
    <property type="match status" value="2"/>
</dbReference>
<evidence type="ECO:0000259" key="15">
    <source>
        <dbReference type="PROSITE" id="PS50157"/>
    </source>
</evidence>
<evidence type="ECO:0000256" key="11">
    <source>
        <dbReference type="ARBA" id="ARBA00037948"/>
    </source>
</evidence>
<keyword evidence="5 12" id="KW-0863">Zinc-finger</keyword>
<dbReference type="Pfam" id="PF00096">
    <property type="entry name" value="zf-C2H2"/>
    <property type="match status" value="12"/>
</dbReference>
<feature type="domain" description="C2H2-type" evidence="15">
    <location>
        <begin position="452"/>
        <end position="474"/>
    </location>
</feature>
<dbReference type="GeneID" id="101899675"/>
<evidence type="ECO:0000256" key="8">
    <source>
        <dbReference type="ARBA" id="ARBA00023125"/>
    </source>
</evidence>
<dbReference type="PROSITE" id="PS51915">
    <property type="entry name" value="ZAD"/>
    <property type="match status" value="2"/>
</dbReference>
<proteinExistence type="inferred from homology"/>
<evidence type="ECO:0000256" key="12">
    <source>
        <dbReference type="PROSITE-ProRule" id="PRU00042"/>
    </source>
</evidence>
<feature type="domain" description="C2H2-type" evidence="15">
    <location>
        <begin position="1176"/>
        <end position="1203"/>
    </location>
</feature>
<evidence type="ECO:0000256" key="14">
    <source>
        <dbReference type="SAM" id="MobiDB-lite"/>
    </source>
</evidence>
<dbReference type="FunFam" id="3.30.160.60:FF:000710">
    <property type="entry name" value="Zinc finger protein 768"/>
    <property type="match status" value="1"/>
</dbReference>
<dbReference type="InterPro" id="IPR036236">
    <property type="entry name" value="Znf_C2H2_sf"/>
</dbReference>
<dbReference type="InterPro" id="IPR012934">
    <property type="entry name" value="Znf_AD"/>
</dbReference>
<evidence type="ECO:0000256" key="2">
    <source>
        <dbReference type="ARBA" id="ARBA00006991"/>
    </source>
</evidence>
<dbReference type="RefSeq" id="XP_019891094.1">
    <property type="nucleotide sequence ID" value="XM_020035535.2"/>
</dbReference>
<feature type="domain" description="C2H2-type" evidence="15">
    <location>
        <begin position="861"/>
        <end position="888"/>
    </location>
</feature>
<comment type="subcellular location">
    <subcellularLocation>
        <location evidence="1">Nucleus</location>
    </subcellularLocation>
</comment>
<dbReference type="SMART" id="SM00868">
    <property type="entry name" value="zf-AD"/>
    <property type="match status" value="2"/>
</dbReference>
<dbReference type="KEGG" id="mde:101899675"/>
<name>A0A9J7IC98_MUSDO</name>
<keyword evidence="4" id="KW-0677">Repeat</keyword>
<feature type="domain" description="ZAD" evidence="16">
    <location>
        <begin position="6"/>
        <end position="84"/>
    </location>
</feature>
<feature type="binding site" evidence="13">
    <location>
        <position position="635"/>
    </location>
    <ligand>
        <name>Zn(2+)</name>
        <dbReference type="ChEBI" id="CHEBI:29105"/>
    </ligand>
</feature>
<feature type="binding site" evidence="13">
    <location>
        <position position="57"/>
    </location>
    <ligand>
        <name>Zn(2+)</name>
        <dbReference type="ChEBI" id="CHEBI:29105"/>
    </ligand>
</feature>
<dbReference type="Pfam" id="PF13894">
    <property type="entry name" value="zf-C2H2_4"/>
    <property type="match status" value="1"/>
</dbReference>
<dbReference type="FunFam" id="3.30.160.60:FF:000145">
    <property type="entry name" value="Zinc finger protein 574"/>
    <property type="match status" value="1"/>
</dbReference>
<feature type="domain" description="C2H2-type" evidence="15">
    <location>
        <begin position="1009"/>
        <end position="1036"/>
    </location>
</feature>
<dbReference type="PROSITE" id="PS00028">
    <property type="entry name" value="ZINC_FINGER_C2H2_1"/>
    <property type="match status" value="21"/>
</dbReference>
<dbReference type="Pfam" id="PF12874">
    <property type="entry name" value="zf-met"/>
    <property type="match status" value="1"/>
</dbReference>
<dbReference type="InterPro" id="IPR013087">
    <property type="entry name" value="Znf_C2H2_type"/>
</dbReference>
<dbReference type="Proteomes" id="UP001652621">
    <property type="component" value="Unplaced"/>
</dbReference>
<dbReference type="GO" id="GO:0005634">
    <property type="term" value="C:nucleus"/>
    <property type="evidence" value="ECO:0007669"/>
    <property type="project" value="UniProtKB-SubCell"/>
</dbReference>
<organism evidence="17 18">
    <name type="scientific">Musca domestica</name>
    <name type="common">House fly</name>
    <dbReference type="NCBI Taxonomy" id="7370"/>
    <lineage>
        <taxon>Eukaryota</taxon>
        <taxon>Metazoa</taxon>
        <taxon>Ecdysozoa</taxon>
        <taxon>Arthropoda</taxon>
        <taxon>Hexapoda</taxon>
        <taxon>Insecta</taxon>
        <taxon>Pterygota</taxon>
        <taxon>Neoptera</taxon>
        <taxon>Endopterygota</taxon>
        <taxon>Diptera</taxon>
        <taxon>Brachycera</taxon>
        <taxon>Muscomorpha</taxon>
        <taxon>Muscoidea</taxon>
        <taxon>Muscidae</taxon>
        <taxon>Musca</taxon>
    </lineage>
</organism>
<feature type="binding site" evidence="13">
    <location>
        <position position="60"/>
    </location>
    <ligand>
        <name>Zn(2+)</name>
        <dbReference type="ChEBI" id="CHEBI:29105"/>
    </ligand>
</feature>
<dbReference type="FunFam" id="3.30.160.60:FF:000110">
    <property type="entry name" value="Zinc finger protein-like"/>
    <property type="match status" value="1"/>
</dbReference>
<feature type="domain" description="ZAD" evidence="16">
    <location>
        <begin position="630"/>
        <end position="710"/>
    </location>
</feature>
<comment type="similarity">
    <text evidence="11">Belongs to the snail C2H2-type zinc-finger protein family.</text>
</comment>
<feature type="domain" description="C2H2-type" evidence="15">
    <location>
        <begin position="477"/>
        <end position="504"/>
    </location>
</feature>
<evidence type="ECO:0000256" key="9">
    <source>
        <dbReference type="ARBA" id="ARBA00023163"/>
    </source>
</evidence>
<keyword evidence="9" id="KW-0804">Transcription</keyword>
<feature type="binding site" evidence="13">
    <location>
        <position position="11"/>
    </location>
    <ligand>
        <name>Zn(2+)</name>
        <dbReference type="ChEBI" id="CHEBI:29105"/>
    </ligand>
</feature>
<dbReference type="Pfam" id="PF13912">
    <property type="entry name" value="zf-C2H2_6"/>
    <property type="match status" value="1"/>
</dbReference>
<sequence>MSSIPAICRTCLDPEGRYFQISDYVDESLSIIEILDVIVPQIRIMEEKHSEFAPLICEECLEKLLQSYRFQQLCIDADNQLRKLFEEDAESQEMQMDTKTPIEFLVDEKNDVKVEIEYVIESSEVKDIVNPNVETCIELANGSNEDETEEEHIEVVENTEEIIDILESNTPPISDTQHFCRNCDKKFESLSCFKAHCCSKPVVRSVFNCEMCHITFPNDKTYKAHILEHEEEENNNINVDNNENVLGEDEVEVDIDQMITKEAEEEHLKEDTAEEEVGTETIIDNWSDLNDNSDEYTITNEQNSSAGDCEEALIEKASDKNRRNCRYPCEVCGKIYDRISRLQRHSRVHSLHKKYECEICKARFSTASYLKIHQDKHLQQDHANETPPPGGYKCPDCPRRFEKLTALSGHRRSHSDKQQITKKLLCNYCQRKFLSEKTLTEHIRNKHPDEKYMCDQCDRTFVLHSKLIEHLSVHRELICDICQKEFAFESLLKEHMRTHSGECPFLCPQCGKTFKCGGNLRQHIERHSTVKRHACPSCSRRFKCRTDLKKHMSTHQGVKNYVCDICGIRFTRAFSMEQHKRLHMTSKLTHSCDLCNMSAAISQSLLFFMSFLDSVDSSRTLAMSTILLGRICRTCLLESSTMHKLLDTRGDQTLPIEQMLQQTVPNFDLPLDDVDICLPVEICEDCLEKLTIAYGFQQMCFDSNEKLRSLIHQQNDGEVEDVVMVSHVDNECDKEDHLSFAGPGALKLEPGEEFIQKALEPCVETQLDGDKEEVVEIHNLDQMNGSENGEIKLEIEDFECGTSDFGDFHNAAEEDDDEYWPAHNEAEDTDNSANEKHKETPENPKTRKYKKRSTSNDASDKMCPHCNKVFKKRNLLKRHITVHNEEYEFVCDACQYRFPSEKLLKVHISYKHNRGVTLSVSGGPYPCPDCSMVFQQTRALAAHRVVHAERDFKCQVCDVILKTMSAVTRHMNHKHPGVLPYKCEMCDQGFPVESHYKDHINLHKGFKKHKCEQCDKSFPNSTALKDHERSHTGECPYLCSHCGKSFKTSNILRQHLQRHGEKNFQCPECPMRFYVKVNLQKHMCTHSKEKPFVCDTCGSSFTRADSLKTHRFKHTGERPFKCEECNMSFVFKRHLLRHKITHTGEKKYMCTYCDRAYAASGDLVKHLRTHLGEKTYLCDECPQAFKYHLDLRDHKNQHYKEKHGMAAMQVEETEPTEIDHS</sequence>
<feature type="binding site" evidence="13">
    <location>
        <position position="8"/>
    </location>
    <ligand>
        <name>Zn(2+)</name>
        <dbReference type="ChEBI" id="CHEBI:29105"/>
    </ligand>
</feature>
<evidence type="ECO:0000256" key="13">
    <source>
        <dbReference type="PROSITE-ProRule" id="PRU01263"/>
    </source>
</evidence>
<keyword evidence="10" id="KW-0539">Nucleus</keyword>
<feature type="region of interest" description="Disordered" evidence="14">
    <location>
        <begin position="822"/>
        <end position="860"/>
    </location>
</feature>
<evidence type="ECO:0000256" key="10">
    <source>
        <dbReference type="ARBA" id="ARBA00023242"/>
    </source>
</evidence>
<feature type="binding site" evidence="13">
    <location>
        <position position="683"/>
    </location>
    <ligand>
        <name>Zn(2+)</name>
        <dbReference type="ChEBI" id="CHEBI:29105"/>
    </ligand>
</feature>
<feature type="domain" description="C2H2-type" evidence="15">
    <location>
        <begin position="424"/>
        <end position="452"/>
    </location>
</feature>
<protein>
    <submittedName>
        <fullName evidence="18">Zinc finger protein 845</fullName>
    </submittedName>
</protein>
<evidence type="ECO:0000256" key="6">
    <source>
        <dbReference type="ARBA" id="ARBA00022833"/>
    </source>
</evidence>
<feature type="domain" description="C2H2-type" evidence="15">
    <location>
        <begin position="561"/>
        <end position="588"/>
    </location>
</feature>
<evidence type="ECO:0000256" key="4">
    <source>
        <dbReference type="ARBA" id="ARBA00022737"/>
    </source>
</evidence>
<feature type="domain" description="C2H2-type" evidence="15">
    <location>
        <begin position="952"/>
        <end position="980"/>
    </location>
</feature>
<dbReference type="FunFam" id="3.30.160.60:FF:000761">
    <property type="entry name" value="Zinc finger protein 449"/>
    <property type="match status" value="1"/>
</dbReference>
<feature type="domain" description="C2H2-type" evidence="15">
    <location>
        <begin position="1092"/>
        <end position="1119"/>
    </location>
</feature>
<evidence type="ECO:0000313" key="17">
    <source>
        <dbReference type="Proteomes" id="UP001652621"/>
    </source>
</evidence>
<dbReference type="FunFam" id="3.30.160.60:FF:000072">
    <property type="entry name" value="zinc finger protein 143 isoform X1"/>
    <property type="match status" value="1"/>
</dbReference>
<dbReference type="PANTHER" id="PTHR24388">
    <property type="entry name" value="ZINC FINGER PROTEIN"/>
    <property type="match status" value="1"/>
</dbReference>
<dbReference type="VEuPathDB" id="VectorBase:MDOMA2_008795"/>
<feature type="binding site" evidence="13">
    <location>
        <position position="632"/>
    </location>
    <ligand>
        <name>Zn(2+)</name>
        <dbReference type="ChEBI" id="CHEBI:29105"/>
    </ligand>
</feature>
<dbReference type="GO" id="GO:0000978">
    <property type="term" value="F:RNA polymerase II cis-regulatory region sequence-specific DNA binding"/>
    <property type="evidence" value="ECO:0007669"/>
    <property type="project" value="TreeGrafter"/>
</dbReference>
<gene>
    <name evidence="18" type="primary">LOC101899675</name>
</gene>
<dbReference type="PANTHER" id="PTHR24388:SF54">
    <property type="entry name" value="PROTEIN ESCARGOT"/>
    <property type="match status" value="1"/>
</dbReference>
<feature type="binding site" evidence="13">
    <location>
        <position position="686"/>
    </location>
    <ligand>
        <name>Zn(2+)</name>
        <dbReference type="ChEBI" id="CHEBI:29105"/>
    </ligand>
</feature>
<feature type="domain" description="C2H2-type" evidence="15">
    <location>
        <begin position="355"/>
        <end position="387"/>
    </location>
</feature>
<feature type="domain" description="C2H2-type" evidence="15">
    <location>
        <begin position="1064"/>
        <end position="1091"/>
    </location>
</feature>
<evidence type="ECO:0000313" key="18">
    <source>
        <dbReference type="RefSeq" id="XP_019891094.1"/>
    </source>
</evidence>
<dbReference type="GO" id="GO:0000981">
    <property type="term" value="F:DNA-binding transcription factor activity, RNA polymerase II-specific"/>
    <property type="evidence" value="ECO:0007669"/>
    <property type="project" value="TreeGrafter"/>
</dbReference>
<dbReference type="OrthoDB" id="8895262at2759"/>
<dbReference type="Pfam" id="PF07776">
    <property type="entry name" value="zf-AD"/>
    <property type="match status" value="2"/>
</dbReference>
<dbReference type="PROSITE" id="PS50157">
    <property type="entry name" value="ZINC_FINGER_C2H2_2"/>
    <property type="match status" value="21"/>
</dbReference>
<feature type="domain" description="C2H2-type" evidence="15">
    <location>
        <begin position="1037"/>
        <end position="1064"/>
    </location>
</feature>
<evidence type="ECO:0000256" key="5">
    <source>
        <dbReference type="ARBA" id="ARBA00022771"/>
    </source>
</evidence>
<feature type="domain" description="C2H2-type" evidence="15">
    <location>
        <begin position="533"/>
        <end position="560"/>
    </location>
</feature>
<dbReference type="SUPFAM" id="SSF57667">
    <property type="entry name" value="beta-beta-alpha zinc fingers"/>
    <property type="match status" value="11"/>
</dbReference>
<keyword evidence="3 13" id="KW-0479">Metal-binding</keyword>
<keyword evidence="6 13" id="KW-0862">Zinc</keyword>
<reference evidence="18" key="1">
    <citation type="submission" date="2025-08" db="UniProtKB">
        <authorList>
            <consortium name="RefSeq"/>
        </authorList>
    </citation>
    <scope>IDENTIFICATION</scope>
    <source>
        <strain evidence="18">Aabys</strain>
        <tissue evidence="18">Whole body</tissue>
    </source>
</reference>
<dbReference type="Gene3D" id="3.30.160.60">
    <property type="entry name" value="Classic Zinc Finger"/>
    <property type="match status" value="17"/>
</dbReference>
<keyword evidence="7" id="KW-0805">Transcription regulation</keyword>
<dbReference type="InterPro" id="IPR050527">
    <property type="entry name" value="Snail/Krueppel_Znf"/>
</dbReference>
<evidence type="ECO:0000256" key="3">
    <source>
        <dbReference type="ARBA" id="ARBA00022723"/>
    </source>
</evidence>
<comment type="similarity">
    <text evidence="2">Belongs to the krueppel C2H2-type zinc-finger protein family.</text>
</comment>
<feature type="domain" description="C2H2-type" evidence="15">
    <location>
        <begin position="981"/>
        <end position="1008"/>
    </location>
</feature>
<dbReference type="Gene3D" id="3.40.1800.20">
    <property type="match status" value="1"/>
</dbReference>
<accession>A0A9J7IC98</accession>
<feature type="compositionally biased region" description="Basic and acidic residues" evidence="14">
    <location>
        <begin position="833"/>
        <end position="845"/>
    </location>
</feature>
<evidence type="ECO:0000256" key="1">
    <source>
        <dbReference type="ARBA" id="ARBA00004123"/>
    </source>
</evidence>
<feature type="domain" description="C2H2-type" evidence="15">
    <location>
        <begin position="1148"/>
        <end position="1175"/>
    </location>
</feature>
<feature type="domain" description="C2H2-type" evidence="15">
    <location>
        <begin position="327"/>
        <end position="354"/>
    </location>
</feature>
<keyword evidence="8" id="KW-0238">DNA-binding</keyword>
<keyword evidence="17" id="KW-1185">Reference proteome</keyword>
<feature type="domain" description="C2H2-type" evidence="15">
    <location>
        <begin position="505"/>
        <end position="532"/>
    </location>
</feature>
<dbReference type="SMART" id="SM00355">
    <property type="entry name" value="ZnF_C2H2"/>
    <property type="match status" value="22"/>
</dbReference>
<dbReference type="GO" id="GO:0008270">
    <property type="term" value="F:zinc ion binding"/>
    <property type="evidence" value="ECO:0007669"/>
    <property type="project" value="UniProtKB-UniRule"/>
</dbReference>
<feature type="domain" description="C2H2-type" evidence="15">
    <location>
        <begin position="392"/>
        <end position="419"/>
    </location>
</feature>
<evidence type="ECO:0000256" key="7">
    <source>
        <dbReference type="ARBA" id="ARBA00023015"/>
    </source>
</evidence>
<dbReference type="AlphaFoldDB" id="A0A9J7IC98"/>
<dbReference type="SUPFAM" id="SSF57716">
    <property type="entry name" value="Glucocorticoid receptor-like (DNA-binding domain)"/>
    <property type="match status" value="2"/>
</dbReference>
<feature type="domain" description="C2H2-type" evidence="15">
    <location>
        <begin position="207"/>
        <end position="234"/>
    </location>
</feature>